<dbReference type="AlphaFoldDB" id="A0A0F9JC58"/>
<reference evidence="2" key="1">
    <citation type="journal article" date="2015" name="Nature">
        <title>Complex archaea that bridge the gap between prokaryotes and eukaryotes.</title>
        <authorList>
            <person name="Spang A."/>
            <person name="Saw J.H."/>
            <person name="Jorgensen S.L."/>
            <person name="Zaremba-Niedzwiedzka K."/>
            <person name="Martijn J."/>
            <person name="Lind A.E."/>
            <person name="van Eijk R."/>
            <person name="Schleper C."/>
            <person name="Guy L."/>
            <person name="Ettema T.J."/>
        </authorList>
    </citation>
    <scope>NUCLEOTIDE SEQUENCE</scope>
</reference>
<feature type="compositionally biased region" description="Basic and acidic residues" evidence="1">
    <location>
        <begin position="1"/>
        <end position="21"/>
    </location>
</feature>
<evidence type="ECO:0000256" key="1">
    <source>
        <dbReference type="SAM" id="MobiDB-lite"/>
    </source>
</evidence>
<evidence type="ECO:0000313" key="2">
    <source>
        <dbReference type="EMBL" id="KKM67379.1"/>
    </source>
</evidence>
<feature type="compositionally biased region" description="Basic and acidic residues" evidence="1">
    <location>
        <begin position="43"/>
        <end position="59"/>
    </location>
</feature>
<protein>
    <submittedName>
        <fullName evidence="2">Uncharacterized protein</fullName>
    </submittedName>
</protein>
<proteinExistence type="predicted"/>
<organism evidence="2">
    <name type="scientific">marine sediment metagenome</name>
    <dbReference type="NCBI Taxonomy" id="412755"/>
    <lineage>
        <taxon>unclassified sequences</taxon>
        <taxon>metagenomes</taxon>
        <taxon>ecological metagenomes</taxon>
    </lineage>
</organism>
<dbReference type="EMBL" id="LAZR01010359">
    <property type="protein sequence ID" value="KKM67379.1"/>
    <property type="molecule type" value="Genomic_DNA"/>
</dbReference>
<accession>A0A0F9JC58</accession>
<name>A0A0F9JC58_9ZZZZ</name>
<gene>
    <name evidence="2" type="ORF">LCGC14_1471720</name>
</gene>
<sequence length="123" mass="13983">MNDKKETMPGLHDGVHEDAEGPNRQTLKTPLRDSDEPTQEAKTPTEQKKAVREPHELQDEAWRLMDEAVAKGKMTLEDGTEVRLNADSLIRVIQWLASAKAKKPHFIPKPEDFRLKDTTGQKD</sequence>
<feature type="region of interest" description="Disordered" evidence="1">
    <location>
        <begin position="1"/>
        <end position="59"/>
    </location>
</feature>
<comment type="caution">
    <text evidence="2">The sequence shown here is derived from an EMBL/GenBank/DDBJ whole genome shotgun (WGS) entry which is preliminary data.</text>
</comment>